<evidence type="ECO:0000313" key="3">
    <source>
        <dbReference type="Proteomes" id="UP000699042"/>
    </source>
</evidence>
<feature type="region of interest" description="Disordered" evidence="1">
    <location>
        <begin position="236"/>
        <end position="286"/>
    </location>
</feature>
<reference evidence="2" key="1">
    <citation type="submission" date="2021-05" db="EMBL/GenBank/DDBJ databases">
        <title>Comparative genomics of three Colletotrichum scovillei strains and genetic complementation revealed genes involved fungal growth and virulence on chili pepper.</title>
        <authorList>
            <person name="Hsieh D.-K."/>
            <person name="Chuang S.-C."/>
            <person name="Chen C.-Y."/>
            <person name="Chao Y.-T."/>
            <person name="Lu M.-Y.J."/>
            <person name="Lee M.-H."/>
            <person name="Shih M.-C."/>
        </authorList>
    </citation>
    <scope>NUCLEOTIDE SEQUENCE</scope>
    <source>
        <strain evidence="2">Coll-153</strain>
    </source>
</reference>
<feature type="region of interest" description="Disordered" evidence="1">
    <location>
        <begin position="1"/>
        <end position="34"/>
    </location>
</feature>
<accession>A0A9P7R8Z1</accession>
<proteinExistence type="predicted"/>
<dbReference type="EMBL" id="JAESDN010000004">
    <property type="protein sequence ID" value="KAG7051084.1"/>
    <property type="molecule type" value="Genomic_DNA"/>
</dbReference>
<sequence length="286" mass="30989">MDGVHGLSPAWPKLNEMRGGGRRDRWPASSRPAPRERKWIRNDIKVLLWTDQEEGNCAHNDLSTNALSFSLSPTCQLHRWCAHPSPGQVSMPCQLSTSPSRARSGPCLAVKRPGVPRDPFARMPDVHFQGVQTARLVCSSVPSKTPATVRFAGGTVHSGQGATPVPTLSLKTGLARALSTSAMQTDASAMRGTPGYVACRRHDGKTGAWIAMFWDGAKTDSRLTIPAARLRAASPPNMLRERQSTSRAYQTFGSTWKGNNDISSETSDGPERASVGLEKSQTDPEM</sequence>
<organism evidence="2 3">
    <name type="scientific">Colletotrichum scovillei</name>
    <dbReference type="NCBI Taxonomy" id="1209932"/>
    <lineage>
        <taxon>Eukaryota</taxon>
        <taxon>Fungi</taxon>
        <taxon>Dikarya</taxon>
        <taxon>Ascomycota</taxon>
        <taxon>Pezizomycotina</taxon>
        <taxon>Sordariomycetes</taxon>
        <taxon>Hypocreomycetidae</taxon>
        <taxon>Glomerellales</taxon>
        <taxon>Glomerellaceae</taxon>
        <taxon>Colletotrichum</taxon>
        <taxon>Colletotrichum acutatum species complex</taxon>
    </lineage>
</organism>
<dbReference type="AlphaFoldDB" id="A0A9P7R8Z1"/>
<protein>
    <submittedName>
        <fullName evidence="2">Uncharacterized protein</fullName>
    </submittedName>
</protein>
<comment type="caution">
    <text evidence="2">The sequence shown here is derived from an EMBL/GenBank/DDBJ whole genome shotgun (WGS) entry which is preliminary data.</text>
</comment>
<feature type="compositionally biased region" description="Basic and acidic residues" evidence="1">
    <location>
        <begin position="15"/>
        <end position="26"/>
    </location>
</feature>
<feature type="compositionally biased region" description="Polar residues" evidence="1">
    <location>
        <begin position="245"/>
        <end position="267"/>
    </location>
</feature>
<dbReference type="Proteomes" id="UP000699042">
    <property type="component" value="Unassembled WGS sequence"/>
</dbReference>
<gene>
    <name evidence="2" type="ORF">JMJ77_001711</name>
</gene>
<evidence type="ECO:0000256" key="1">
    <source>
        <dbReference type="SAM" id="MobiDB-lite"/>
    </source>
</evidence>
<evidence type="ECO:0000313" key="2">
    <source>
        <dbReference type="EMBL" id="KAG7051084.1"/>
    </source>
</evidence>
<name>A0A9P7R8Z1_9PEZI</name>
<keyword evidence="3" id="KW-1185">Reference proteome</keyword>